<accession>A0A7T5UGJ6</accession>
<evidence type="ECO:0000259" key="1">
    <source>
        <dbReference type="Pfam" id="PF20614"/>
    </source>
</evidence>
<dbReference type="Pfam" id="PF20614">
    <property type="entry name" value="Mycovirus_RNAse"/>
    <property type="match status" value="1"/>
</dbReference>
<organism evidence="2">
    <name type="scientific">Triticum polonicum deltaflexivirus 1</name>
    <dbReference type="NCBI Taxonomy" id="2794417"/>
    <lineage>
        <taxon>Viruses</taxon>
        <taxon>Riboviria</taxon>
        <taxon>Orthornavirae</taxon>
        <taxon>Kitrinoviricota</taxon>
        <taxon>Alsuviricetes</taxon>
        <taxon>Tymovirales</taxon>
        <taxon>Deltaflexiviridae</taxon>
        <taxon>Deltaflexivirus</taxon>
    </lineage>
</organism>
<reference evidence="2" key="1">
    <citation type="submission" date="2020-11" db="EMBL/GenBank/DDBJ databases">
        <authorList>
            <person name="Bejerman N."/>
        </authorList>
    </citation>
    <scope>NUCLEOTIDE SEQUENCE</scope>
    <source>
        <strain evidence="2">Triti</strain>
    </source>
</reference>
<dbReference type="InterPro" id="IPR046747">
    <property type="entry name" value="Mycovirus_RNAse"/>
</dbReference>
<proteinExistence type="predicted"/>
<evidence type="ECO:0000313" key="2">
    <source>
        <dbReference type="EMBL" id="QQG34638.1"/>
    </source>
</evidence>
<name>A0A7T5UGJ6_9VIRU</name>
<sequence length="118" mass="13674">MWKRTSIATERLPSMFLLSFPDEYILKANLGDSRHRHELVDLFQNIRAAEPFLTNSHQATYIRTRYPALVPPPQNGVPANNHTLGTIFEYNYECYIEFRARYITFIADNPGFAEPHSA</sequence>
<protein>
    <submittedName>
        <fullName evidence="2">HP2</fullName>
    </submittedName>
</protein>
<feature type="domain" description="RNAse III-like virus" evidence="1">
    <location>
        <begin position="28"/>
        <end position="99"/>
    </location>
</feature>
<dbReference type="EMBL" id="MW328746">
    <property type="protein sequence ID" value="QQG34638.1"/>
    <property type="molecule type" value="Genomic_RNA"/>
</dbReference>